<organism evidence="4 5">
    <name type="scientific">Nyssa sinensis</name>
    <dbReference type="NCBI Taxonomy" id="561372"/>
    <lineage>
        <taxon>Eukaryota</taxon>
        <taxon>Viridiplantae</taxon>
        <taxon>Streptophyta</taxon>
        <taxon>Embryophyta</taxon>
        <taxon>Tracheophyta</taxon>
        <taxon>Spermatophyta</taxon>
        <taxon>Magnoliopsida</taxon>
        <taxon>eudicotyledons</taxon>
        <taxon>Gunneridae</taxon>
        <taxon>Pentapetalae</taxon>
        <taxon>asterids</taxon>
        <taxon>Cornales</taxon>
        <taxon>Nyssaceae</taxon>
        <taxon>Nyssa</taxon>
    </lineage>
</organism>
<feature type="signal peptide" evidence="2">
    <location>
        <begin position="1"/>
        <end position="30"/>
    </location>
</feature>
<protein>
    <recommendedName>
        <fullName evidence="3">Plastocyanin-like domain-containing protein</fullName>
    </recommendedName>
</protein>
<evidence type="ECO:0000256" key="1">
    <source>
        <dbReference type="ARBA" id="ARBA00010609"/>
    </source>
</evidence>
<evidence type="ECO:0000313" key="4">
    <source>
        <dbReference type="EMBL" id="KAA8518924.1"/>
    </source>
</evidence>
<comment type="similarity">
    <text evidence="1">Belongs to the multicopper oxidase family.</text>
</comment>
<proteinExistence type="inferred from homology"/>
<feature type="chain" id="PRO_5023886675" description="Plastocyanin-like domain-containing protein" evidence="2">
    <location>
        <begin position="31"/>
        <end position="196"/>
    </location>
</feature>
<dbReference type="AlphaFoldDB" id="A0A5J4ZMA6"/>
<dbReference type="Pfam" id="PF07732">
    <property type="entry name" value="Cu-oxidase_3"/>
    <property type="match status" value="1"/>
</dbReference>
<dbReference type="SUPFAM" id="SSF49503">
    <property type="entry name" value="Cupredoxins"/>
    <property type="match status" value="1"/>
</dbReference>
<evidence type="ECO:0000256" key="2">
    <source>
        <dbReference type="SAM" id="SignalP"/>
    </source>
</evidence>
<dbReference type="Gene3D" id="2.60.40.420">
    <property type="entry name" value="Cupredoxins - blue copper proteins"/>
    <property type="match status" value="1"/>
</dbReference>
<dbReference type="GO" id="GO:0016491">
    <property type="term" value="F:oxidoreductase activity"/>
    <property type="evidence" value="ECO:0007669"/>
    <property type="project" value="TreeGrafter"/>
</dbReference>
<dbReference type="OrthoDB" id="2121828at2759"/>
<dbReference type="PANTHER" id="PTHR11709:SF417">
    <property type="entry name" value="LACCASE-17"/>
    <property type="match status" value="1"/>
</dbReference>
<dbReference type="PANTHER" id="PTHR11709">
    <property type="entry name" value="MULTI-COPPER OXIDASE"/>
    <property type="match status" value="1"/>
</dbReference>
<sequence>MGISTLSPPTFAGVFILSMILYLLPSPTLAEGITRHYKFDIKLQNVTRLCHTKSMITVNGKFPGPRIITREGDRLLIKVVNHVQNNITIHWHGIRQLQSGWADGPAYITQCPIQTGQSYVYNFTIVGQRGTLFWHAHISWLRSTVYGEWFNGDPEAIISQASQTGGGPNVSDAYTINGLPGPLYNCSAKDTLQAEG</sequence>
<dbReference type="InterPro" id="IPR034288">
    <property type="entry name" value="CuRO_1_LCC"/>
</dbReference>
<name>A0A5J4ZMA6_9ASTE</name>
<dbReference type="CDD" id="cd13849">
    <property type="entry name" value="CuRO_1_LCC_plant"/>
    <property type="match status" value="1"/>
</dbReference>
<dbReference type="FunFam" id="2.60.40.420:FF:000062">
    <property type="entry name" value="Laccase"/>
    <property type="match status" value="1"/>
</dbReference>
<dbReference type="Proteomes" id="UP000325577">
    <property type="component" value="Linkage Group LG7"/>
</dbReference>
<evidence type="ECO:0000259" key="3">
    <source>
        <dbReference type="Pfam" id="PF07732"/>
    </source>
</evidence>
<dbReference type="InterPro" id="IPR008972">
    <property type="entry name" value="Cupredoxin"/>
</dbReference>
<reference evidence="4 5" key="1">
    <citation type="submission" date="2019-09" db="EMBL/GenBank/DDBJ databases">
        <title>A chromosome-level genome assembly of the Chinese tupelo Nyssa sinensis.</title>
        <authorList>
            <person name="Yang X."/>
            <person name="Kang M."/>
            <person name="Yang Y."/>
            <person name="Xiong H."/>
            <person name="Wang M."/>
            <person name="Zhang Z."/>
            <person name="Wang Z."/>
            <person name="Wu H."/>
            <person name="Ma T."/>
            <person name="Liu J."/>
            <person name="Xi Z."/>
        </authorList>
    </citation>
    <scope>NUCLEOTIDE SEQUENCE [LARGE SCALE GENOMIC DNA]</scope>
    <source>
        <strain evidence="4">J267</strain>
        <tissue evidence="4">Leaf</tissue>
    </source>
</reference>
<dbReference type="GO" id="GO:0005507">
    <property type="term" value="F:copper ion binding"/>
    <property type="evidence" value="ECO:0007669"/>
    <property type="project" value="InterPro"/>
</dbReference>
<feature type="domain" description="Plastocyanin-like" evidence="3">
    <location>
        <begin position="42"/>
        <end position="149"/>
    </location>
</feature>
<gene>
    <name evidence="4" type="ORF">F0562_016302</name>
</gene>
<dbReference type="InterPro" id="IPR045087">
    <property type="entry name" value="Cu-oxidase_fam"/>
</dbReference>
<keyword evidence="2" id="KW-0732">Signal</keyword>
<dbReference type="InterPro" id="IPR011707">
    <property type="entry name" value="Cu-oxidase-like_N"/>
</dbReference>
<keyword evidence="5" id="KW-1185">Reference proteome</keyword>
<dbReference type="EMBL" id="CM018050">
    <property type="protein sequence ID" value="KAA8518924.1"/>
    <property type="molecule type" value="Genomic_DNA"/>
</dbReference>
<accession>A0A5J4ZMA6</accession>
<evidence type="ECO:0000313" key="5">
    <source>
        <dbReference type="Proteomes" id="UP000325577"/>
    </source>
</evidence>